<dbReference type="EMBL" id="JAULSN010000008">
    <property type="protein sequence ID" value="KAK3365728.1"/>
    <property type="molecule type" value="Genomic_DNA"/>
</dbReference>
<organism evidence="2 3">
    <name type="scientific">Lasiosphaeria ovina</name>
    <dbReference type="NCBI Taxonomy" id="92902"/>
    <lineage>
        <taxon>Eukaryota</taxon>
        <taxon>Fungi</taxon>
        <taxon>Dikarya</taxon>
        <taxon>Ascomycota</taxon>
        <taxon>Pezizomycotina</taxon>
        <taxon>Sordariomycetes</taxon>
        <taxon>Sordariomycetidae</taxon>
        <taxon>Sordariales</taxon>
        <taxon>Lasiosphaeriaceae</taxon>
        <taxon>Lasiosphaeria</taxon>
    </lineage>
</organism>
<feature type="compositionally biased region" description="Polar residues" evidence="1">
    <location>
        <begin position="483"/>
        <end position="493"/>
    </location>
</feature>
<evidence type="ECO:0000313" key="3">
    <source>
        <dbReference type="Proteomes" id="UP001287356"/>
    </source>
</evidence>
<comment type="caution">
    <text evidence="2">The sequence shown here is derived from an EMBL/GenBank/DDBJ whole genome shotgun (WGS) entry which is preliminary data.</text>
</comment>
<dbReference type="AlphaFoldDB" id="A0AAE0N0J6"/>
<evidence type="ECO:0000313" key="2">
    <source>
        <dbReference type="EMBL" id="KAK3365728.1"/>
    </source>
</evidence>
<evidence type="ECO:0000256" key="1">
    <source>
        <dbReference type="SAM" id="MobiDB-lite"/>
    </source>
</evidence>
<sequence length="500" mass="56192">MEMEIVKSDRPSDLSRLSSLPDETLVLILSNFCLHCRELRQEEPHATPLAFFPRNQHSWNSRDCHALHSMCRVSRRFLPVAQEILYHEFVPGYGDSWNGDYEFYWRLTPFLRTVTLRSDLAALVKRLYLDLNLLNPITNSEAKDALQKAARARGIRLSDFLRPYRDLLPPYHREEYYPSGDEMACMLLASLPNLKTLVFSAAAPFTAILSSSLRAARAESLSIQTLDLRGIDINFRARYDGILELASSTLATLNIDTCLRCRLTGFVRPFPKMRNVTITNSRLFESDFAALLSCCAGLETFTYECSGIPDTGPLGVDSPPNDAVVQLLRNKGTLKKLHLDTRPGRPTLTFGDGEFLARLIPKLREFLVLEDLFLDAKLIFCNTGQSSGRTSLLTSLLPSSIVSLKLAANTDPQMTINVSGCLLDLGRAVLQGRFPKLKRVRWDTKHQVDDCNMRVTFRKARVDFAYDSWPFSGGANRHKDESLGSSAISTTPETIDGETD</sequence>
<reference evidence="2" key="2">
    <citation type="submission" date="2023-06" db="EMBL/GenBank/DDBJ databases">
        <authorList>
            <consortium name="Lawrence Berkeley National Laboratory"/>
            <person name="Haridas S."/>
            <person name="Hensen N."/>
            <person name="Bonometti L."/>
            <person name="Westerberg I."/>
            <person name="Brannstrom I.O."/>
            <person name="Guillou S."/>
            <person name="Cros-Aarteil S."/>
            <person name="Calhoun S."/>
            <person name="Kuo A."/>
            <person name="Mondo S."/>
            <person name="Pangilinan J."/>
            <person name="Riley R."/>
            <person name="Labutti K."/>
            <person name="Andreopoulos B."/>
            <person name="Lipzen A."/>
            <person name="Chen C."/>
            <person name="Yanf M."/>
            <person name="Daum C."/>
            <person name="Ng V."/>
            <person name="Clum A."/>
            <person name="Steindorff A."/>
            <person name="Ohm R."/>
            <person name="Martin F."/>
            <person name="Silar P."/>
            <person name="Natvig D."/>
            <person name="Lalanne C."/>
            <person name="Gautier V."/>
            <person name="Ament-Velasquez S.L."/>
            <person name="Kruys A."/>
            <person name="Hutchinson M.I."/>
            <person name="Powell A.J."/>
            <person name="Barry K."/>
            <person name="Miller A.N."/>
            <person name="Grigoriev I.V."/>
            <person name="Debuchy R."/>
            <person name="Gladieux P."/>
            <person name="Thoren M.H."/>
            <person name="Johannesson H."/>
        </authorList>
    </citation>
    <scope>NUCLEOTIDE SEQUENCE</scope>
    <source>
        <strain evidence="2">CBS 958.72</strain>
    </source>
</reference>
<protein>
    <recommendedName>
        <fullName evidence="4">F-box domain-containing protein</fullName>
    </recommendedName>
</protein>
<accession>A0AAE0N0J6</accession>
<evidence type="ECO:0008006" key="4">
    <source>
        <dbReference type="Google" id="ProtNLM"/>
    </source>
</evidence>
<dbReference type="InterPro" id="IPR032675">
    <property type="entry name" value="LRR_dom_sf"/>
</dbReference>
<keyword evidence="3" id="KW-1185">Reference proteome</keyword>
<dbReference type="Gene3D" id="3.80.10.10">
    <property type="entry name" value="Ribonuclease Inhibitor"/>
    <property type="match status" value="1"/>
</dbReference>
<feature type="region of interest" description="Disordered" evidence="1">
    <location>
        <begin position="477"/>
        <end position="500"/>
    </location>
</feature>
<proteinExistence type="predicted"/>
<name>A0AAE0N0J6_9PEZI</name>
<dbReference type="SUPFAM" id="SSF52047">
    <property type="entry name" value="RNI-like"/>
    <property type="match status" value="1"/>
</dbReference>
<dbReference type="Proteomes" id="UP001287356">
    <property type="component" value="Unassembled WGS sequence"/>
</dbReference>
<gene>
    <name evidence="2" type="ORF">B0T24DRAFT_398117</name>
</gene>
<reference evidence="2" key="1">
    <citation type="journal article" date="2023" name="Mol. Phylogenet. Evol.">
        <title>Genome-scale phylogeny and comparative genomics of the fungal order Sordariales.</title>
        <authorList>
            <person name="Hensen N."/>
            <person name="Bonometti L."/>
            <person name="Westerberg I."/>
            <person name="Brannstrom I.O."/>
            <person name="Guillou S."/>
            <person name="Cros-Aarteil S."/>
            <person name="Calhoun S."/>
            <person name="Haridas S."/>
            <person name="Kuo A."/>
            <person name="Mondo S."/>
            <person name="Pangilinan J."/>
            <person name="Riley R."/>
            <person name="LaButti K."/>
            <person name="Andreopoulos B."/>
            <person name="Lipzen A."/>
            <person name="Chen C."/>
            <person name="Yan M."/>
            <person name="Daum C."/>
            <person name="Ng V."/>
            <person name="Clum A."/>
            <person name="Steindorff A."/>
            <person name="Ohm R.A."/>
            <person name="Martin F."/>
            <person name="Silar P."/>
            <person name="Natvig D.O."/>
            <person name="Lalanne C."/>
            <person name="Gautier V."/>
            <person name="Ament-Velasquez S.L."/>
            <person name="Kruys A."/>
            <person name="Hutchinson M.I."/>
            <person name="Powell A.J."/>
            <person name="Barry K."/>
            <person name="Miller A.N."/>
            <person name="Grigoriev I.V."/>
            <person name="Debuchy R."/>
            <person name="Gladieux P."/>
            <person name="Hiltunen Thoren M."/>
            <person name="Johannesson H."/>
        </authorList>
    </citation>
    <scope>NUCLEOTIDE SEQUENCE</scope>
    <source>
        <strain evidence="2">CBS 958.72</strain>
    </source>
</reference>